<dbReference type="InterPro" id="IPR019370">
    <property type="entry name" value="E2F-assoc_phosphoprotein"/>
</dbReference>
<dbReference type="GO" id="GO:0005634">
    <property type="term" value="C:nucleus"/>
    <property type="evidence" value="ECO:0007669"/>
    <property type="project" value="TreeGrafter"/>
</dbReference>
<keyword evidence="4" id="KW-1185">Reference proteome</keyword>
<gene>
    <name evidence="3" type="ORF">BB558_000567</name>
    <name evidence="2" type="ORF">BB558_005235</name>
</gene>
<dbReference type="Pfam" id="PF10238">
    <property type="entry name" value="Eapp_C"/>
    <property type="match status" value="2"/>
</dbReference>
<dbReference type="PANTHER" id="PTHR15967:SF0">
    <property type="entry name" value="E2F-ASSOCIATED PHOSPHOPROTEIN"/>
    <property type="match status" value="1"/>
</dbReference>
<dbReference type="PANTHER" id="PTHR15967">
    <property type="entry name" value="E2F-ASSOCIATED PHOSPHOPROTEIN"/>
    <property type="match status" value="1"/>
</dbReference>
<proteinExistence type="predicted"/>
<comment type="caution">
    <text evidence="2">The sequence shown here is derived from an EMBL/GenBank/DDBJ whole genome shotgun (WGS) entry which is preliminary data.</text>
</comment>
<sequence>MNPLNKDLEKDDFNDDDFKGLDLEKDSLYDSNQDENDEEWITKKFSQGRKTGKEGGNSSIKKKRSARNNVLSCPGCFTMLCLDSQQHERYKEQYRAMFVENCRVDEETLQDEVYHPVYCQVCQTQVGVCDEDKVYHFFHVLVGY</sequence>
<dbReference type="EMBL" id="MBFU01000024">
    <property type="protein sequence ID" value="PWA03227.1"/>
    <property type="molecule type" value="Genomic_DNA"/>
</dbReference>
<evidence type="ECO:0000256" key="1">
    <source>
        <dbReference type="SAM" id="MobiDB-lite"/>
    </source>
</evidence>
<name>A0A2U1J135_SMIAN</name>
<dbReference type="Proteomes" id="UP000245591">
    <property type="component" value="Unassembled WGS sequence"/>
</dbReference>
<feature type="region of interest" description="Disordered" evidence="1">
    <location>
        <begin position="1"/>
        <end position="67"/>
    </location>
</feature>
<reference evidence="2 4" key="1">
    <citation type="journal article" date="2018" name="MBio">
        <title>Comparative Genomics Reveals the Core Gene Toolbox for the Fungus-Insect Symbiosis.</title>
        <authorList>
            <person name="Wang Y."/>
            <person name="Stata M."/>
            <person name="Wang W."/>
            <person name="Stajich J.E."/>
            <person name="White M.M."/>
            <person name="Moncalvo J.M."/>
        </authorList>
    </citation>
    <scope>NUCLEOTIDE SEQUENCE [LARGE SCALE GENOMIC DNA]</scope>
    <source>
        <strain evidence="2 4">AUS-126-30</strain>
    </source>
</reference>
<evidence type="ECO:0000313" key="2">
    <source>
        <dbReference type="EMBL" id="PVZ98758.1"/>
    </source>
</evidence>
<dbReference type="AlphaFoldDB" id="A0A2U1J135"/>
<evidence type="ECO:0008006" key="5">
    <source>
        <dbReference type="Google" id="ProtNLM"/>
    </source>
</evidence>
<feature type="compositionally biased region" description="Basic and acidic residues" evidence="1">
    <location>
        <begin position="1"/>
        <end position="28"/>
    </location>
</feature>
<organism evidence="2 4">
    <name type="scientific">Smittium angustum</name>
    <dbReference type="NCBI Taxonomy" id="133377"/>
    <lineage>
        <taxon>Eukaryota</taxon>
        <taxon>Fungi</taxon>
        <taxon>Fungi incertae sedis</taxon>
        <taxon>Zoopagomycota</taxon>
        <taxon>Kickxellomycotina</taxon>
        <taxon>Harpellomycetes</taxon>
        <taxon>Harpellales</taxon>
        <taxon>Legeriomycetaceae</taxon>
        <taxon>Smittium</taxon>
    </lineage>
</organism>
<dbReference type="EMBL" id="MBFU01000513">
    <property type="protein sequence ID" value="PVZ98758.1"/>
    <property type="molecule type" value="Genomic_DNA"/>
</dbReference>
<evidence type="ECO:0000313" key="3">
    <source>
        <dbReference type="EMBL" id="PWA03227.1"/>
    </source>
</evidence>
<evidence type="ECO:0000313" key="4">
    <source>
        <dbReference type="Proteomes" id="UP000245591"/>
    </source>
</evidence>
<accession>A0A2U1J135</accession>
<protein>
    <recommendedName>
        <fullName evidence="5">E2F-associated phosphoprotein</fullName>
    </recommendedName>
</protein>